<dbReference type="GO" id="GO:0046872">
    <property type="term" value="F:metal ion binding"/>
    <property type="evidence" value="ECO:0007669"/>
    <property type="project" value="UniProtKB-KW"/>
</dbReference>
<comment type="caution">
    <text evidence="3">The sequence shown here is derived from an EMBL/GenBank/DDBJ whole genome shotgun (WGS) entry which is preliminary data.</text>
</comment>
<name>A0A3N9TKA3_9VIBR</name>
<organism evidence="3 4">
    <name type="scientific">Vibrio viridaestus</name>
    <dbReference type="NCBI Taxonomy" id="2487322"/>
    <lineage>
        <taxon>Bacteria</taxon>
        <taxon>Pseudomonadati</taxon>
        <taxon>Pseudomonadota</taxon>
        <taxon>Gammaproteobacteria</taxon>
        <taxon>Vibrionales</taxon>
        <taxon>Vibrionaceae</taxon>
        <taxon>Vibrio</taxon>
    </lineage>
</organism>
<dbReference type="CDD" id="cd02224">
    <property type="entry name" value="cupin_SPO2919-like"/>
    <property type="match status" value="1"/>
</dbReference>
<evidence type="ECO:0000259" key="2">
    <source>
        <dbReference type="Pfam" id="PF07883"/>
    </source>
</evidence>
<dbReference type="RefSeq" id="WP_124935468.1">
    <property type="nucleotide sequence ID" value="NZ_RJVQ01000001.1"/>
</dbReference>
<dbReference type="AlphaFoldDB" id="A0A3N9TKA3"/>
<dbReference type="Proteomes" id="UP000281112">
    <property type="component" value="Unassembled WGS sequence"/>
</dbReference>
<evidence type="ECO:0000256" key="1">
    <source>
        <dbReference type="ARBA" id="ARBA00022723"/>
    </source>
</evidence>
<dbReference type="SUPFAM" id="SSF51182">
    <property type="entry name" value="RmlC-like cupins"/>
    <property type="match status" value="1"/>
</dbReference>
<dbReference type="InterPro" id="IPR051610">
    <property type="entry name" value="GPI/OXD"/>
</dbReference>
<dbReference type="Pfam" id="PF07883">
    <property type="entry name" value="Cupin_2"/>
    <property type="match status" value="1"/>
</dbReference>
<keyword evidence="4" id="KW-1185">Reference proteome</keyword>
<reference evidence="3 4" key="1">
    <citation type="submission" date="2018-11" db="EMBL/GenBank/DDBJ databases">
        <title>Vibrio LJC006 sp. nov., isolated from seawater during the bloom of the enteromorpha.</title>
        <authorList>
            <person name="Liang J."/>
        </authorList>
    </citation>
    <scope>NUCLEOTIDE SEQUENCE [LARGE SCALE GENOMIC DNA]</scope>
    <source>
        <strain evidence="3 4">LJC006</strain>
    </source>
</reference>
<gene>
    <name evidence="3" type="ORF">EES38_01900</name>
</gene>
<protein>
    <submittedName>
        <fullName evidence="3">Cupin domain-containing protein</fullName>
    </submittedName>
</protein>
<keyword evidence="1" id="KW-0479">Metal-binding</keyword>
<dbReference type="PANTHER" id="PTHR35848">
    <property type="entry name" value="OXALATE-BINDING PROTEIN"/>
    <property type="match status" value="1"/>
</dbReference>
<dbReference type="PANTHER" id="PTHR35848:SF9">
    <property type="entry name" value="SLL1358 PROTEIN"/>
    <property type="match status" value="1"/>
</dbReference>
<accession>A0A3N9TKA3</accession>
<dbReference type="EMBL" id="RJVQ01000001">
    <property type="protein sequence ID" value="RQW64818.1"/>
    <property type="molecule type" value="Genomic_DNA"/>
</dbReference>
<sequence length="161" mass="18005">MTEESKHKSPIRADLVPQYEGKAFYPEPFASVVQGRKKRKLGEFFGLNNFGVNLSNLEPNSCSALKHHHSKQDEFIYIVSGNPTLIYGEEKIPMTAGECFGFAANTGIGHQLINQTDQTVTYIEVGDRTPHDSVEYPDDDLALKMDTNGGWRLTHKDGTPY</sequence>
<evidence type="ECO:0000313" key="4">
    <source>
        <dbReference type="Proteomes" id="UP000281112"/>
    </source>
</evidence>
<feature type="domain" description="Cupin type-2" evidence="2">
    <location>
        <begin position="55"/>
        <end position="125"/>
    </location>
</feature>
<evidence type="ECO:0000313" key="3">
    <source>
        <dbReference type="EMBL" id="RQW64818.1"/>
    </source>
</evidence>
<proteinExistence type="predicted"/>
<dbReference type="InterPro" id="IPR011051">
    <property type="entry name" value="RmlC_Cupin_sf"/>
</dbReference>
<dbReference type="OrthoDB" id="116921at2"/>
<dbReference type="Gene3D" id="2.60.120.10">
    <property type="entry name" value="Jelly Rolls"/>
    <property type="match status" value="1"/>
</dbReference>
<dbReference type="InterPro" id="IPR013096">
    <property type="entry name" value="Cupin_2"/>
</dbReference>
<dbReference type="InterPro" id="IPR014710">
    <property type="entry name" value="RmlC-like_jellyroll"/>
</dbReference>